<dbReference type="PRINTS" id="PR00040">
    <property type="entry name" value="HTHMERR"/>
</dbReference>
<gene>
    <name evidence="3" type="ORF">KHQ06_09665</name>
</gene>
<dbReference type="InterPro" id="IPR009061">
    <property type="entry name" value="DNA-bd_dom_put_sf"/>
</dbReference>
<evidence type="ECO:0000259" key="2">
    <source>
        <dbReference type="PROSITE" id="PS50937"/>
    </source>
</evidence>
<evidence type="ECO:0000313" key="4">
    <source>
        <dbReference type="Proteomes" id="UP000683310"/>
    </source>
</evidence>
<dbReference type="PANTHER" id="PTHR30204">
    <property type="entry name" value="REDOX-CYCLING DRUG-SENSING TRANSCRIPTIONAL ACTIVATOR SOXR"/>
    <property type="match status" value="1"/>
</dbReference>
<keyword evidence="1" id="KW-0238">DNA-binding</keyword>
<dbReference type="SUPFAM" id="SSF46955">
    <property type="entry name" value="Putative DNA-binding domain"/>
    <property type="match status" value="1"/>
</dbReference>
<name>A0ABX8CTB7_9NOCA</name>
<dbReference type="RefSeq" id="WP_213559225.1">
    <property type="nucleotide sequence ID" value="NZ_JBHXAJ010000001.1"/>
</dbReference>
<dbReference type="Gene3D" id="1.10.1660.10">
    <property type="match status" value="1"/>
</dbReference>
<feature type="domain" description="HTH merR-type" evidence="2">
    <location>
        <begin position="23"/>
        <end position="92"/>
    </location>
</feature>
<sequence>MNAAPAAQREAAPLDTVELERPRYSIGEVSERCGLTRDTLRWYERIGLMDYVDRDHSGQRRFSDRDLQWLGFIGKLRSTGMSVADMVRYAELVRAGDHTFPERLAMFRRTREDVLAQIEELRSTLVVLDRKIALYQGGPVCDPPARAKSSATEGD</sequence>
<protein>
    <submittedName>
        <fullName evidence="3">MerR family transcriptional regulator</fullName>
    </submittedName>
</protein>
<dbReference type="PROSITE" id="PS00552">
    <property type="entry name" value="HTH_MERR_1"/>
    <property type="match status" value="1"/>
</dbReference>
<dbReference type="PANTHER" id="PTHR30204:SF98">
    <property type="entry name" value="HTH-TYPE TRANSCRIPTIONAL REGULATOR ADHR"/>
    <property type="match status" value="1"/>
</dbReference>
<dbReference type="InterPro" id="IPR000551">
    <property type="entry name" value="MerR-type_HTH_dom"/>
</dbReference>
<dbReference type="InterPro" id="IPR047057">
    <property type="entry name" value="MerR_fam"/>
</dbReference>
<dbReference type="PROSITE" id="PS50937">
    <property type="entry name" value="HTH_MERR_2"/>
    <property type="match status" value="1"/>
</dbReference>
<reference evidence="3 4" key="1">
    <citation type="submission" date="2021-04" db="EMBL/GenBank/DDBJ databases">
        <title>Nocardia tengchongensis.</title>
        <authorList>
            <person name="Zhuang k."/>
            <person name="Ran Y."/>
            <person name="Li W."/>
        </authorList>
    </citation>
    <scope>NUCLEOTIDE SEQUENCE [LARGE SCALE GENOMIC DNA]</scope>
    <source>
        <strain evidence="3 4">CFH S0057</strain>
    </source>
</reference>
<keyword evidence="4" id="KW-1185">Reference proteome</keyword>
<dbReference type="EMBL" id="CP074371">
    <property type="protein sequence ID" value="QVI23151.1"/>
    <property type="molecule type" value="Genomic_DNA"/>
</dbReference>
<dbReference type="Proteomes" id="UP000683310">
    <property type="component" value="Chromosome"/>
</dbReference>
<evidence type="ECO:0000256" key="1">
    <source>
        <dbReference type="ARBA" id="ARBA00023125"/>
    </source>
</evidence>
<accession>A0ABX8CTB7</accession>
<dbReference type="Pfam" id="PF13411">
    <property type="entry name" value="MerR_1"/>
    <property type="match status" value="1"/>
</dbReference>
<evidence type="ECO:0000313" key="3">
    <source>
        <dbReference type="EMBL" id="QVI23151.1"/>
    </source>
</evidence>
<proteinExistence type="predicted"/>
<organism evidence="3 4">
    <name type="scientific">Nocardia tengchongensis</name>
    <dbReference type="NCBI Taxonomy" id="2055889"/>
    <lineage>
        <taxon>Bacteria</taxon>
        <taxon>Bacillati</taxon>
        <taxon>Actinomycetota</taxon>
        <taxon>Actinomycetes</taxon>
        <taxon>Mycobacteriales</taxon>
        <taxon>Nocardiaceae</taxon>
        <taxon>Nocardia</taxon>
    </lineage>
</organism>
<dbReference type="SMART" id="SM00422">
    <property type="entry name" value="HTH_MERR"/>
    <property type="match status" value="1"/>
</dbReference>
<dbReference type="CDD" id="cd01109">
    <property type="entry name" value="HTH_YyaN"/>
    <property type="match status" value="1"/>
</dbReference>